<accession>A0ABU6X8L5</accession>
<keyword evidence="3" id="KW-1185">Reference proteome</keyword>
<dbReference type="Proteomes" id="UP001341840">
    <property type="component" value="Unassembled WGS sequence"/>
</dbReference>
<feature type="region of interest" description="Disordered" evidence="1">
    <location>
        <begin position="1"/>
        <end position="55"/>
    </location>
</feature>
<feature type="non-terminal residue" evidence="2">
    <location>
        <position position="157"/>
    </location>
</feature>
<sequence>MYRRGKRVKRGSRRDNGAGEGKSCRHRREQREGIKERENQKEKERRGLSEASSATVACRHRTVWRRSSRCLRKARLREASSSRKALESFARRVQETPNDIVSSAMKPFSRRRLVYKNYMDSTFFSPPSFTYSLPVFSLSSTTSLFTSSNDDTIKDVE</sequence>
<feature type="compositionally biased region" description="Basic residues" evidence="1">
    <location>
        <begin position="1"/>
        <end position="12"/>
    </location>
</feature>
<gene>
    <name evidence="2" type="ORF">PIB30_028608</name>
</gene>
<protein>
    <submittedName>
        <fullName evidence="2">Uncharacterized protein</fullName>
    </submittedName>
</protein>
<proteinExistence type="predicted"/>
<feature type="compositionally biased region" description="Basic and acidic residues" evidence="1">
    <location>
        <begin position="29"/>
        <end position="48"/>
    </location>
</feature>
<evidence type="ECO:0000313" key="2">
    <source>
        <dbReference type="EMBL" id="MED6194449.1"/>
    </source>
</evidence>
<reference evidence="2 3" key="1">
    <citation type="journal article" date="2023" name="Plants (Basel)">
        <title>Bridging the Gap: Combining Genomics and Transcriptomics Approaches to Understand Stylosanthes scabra, an Orphan Legume from the Brazilian Caatinga.</title>
        <authorList>
            <person name="Ferreira-Neto J.R.C."/>
            <person name="da Silva M.D."/>
            <person name="Binneck E."/>
            <person name="de Melo N.F."/>
            <person name="da Silva R.H."/>
            <person name="de Melo A.L.T.M."/>
            <person name="Pandolfi V."/>
            <person name="Bustamante F.O."/>
            <person name="Brasileiro-Vidal A.C."/>
            <person name="Benko-Iseppon A.M."/>
        </authorList>
    </citation>
    <scope>NUCLEOTIDE SEQUENCE [LARGE SCALE GENOMIC DNA]</scope>
    <source>
        <tissue evidence="2">Leaves</tissue>
    </source>
</reference>
<evidence type="ECO:0000313" key="3">
    <source>
        <dbReference type="Proteomes" id="UP001341840"/>
    </source>
</evidence>
<organism evidence="2 3">
    <name type="scientific">Stylosanthes scabra</name>
    <dbReference type="NCBI Taxonomy" id="79078"/>
    <lineage>
        <taxon>Eukaryota</taxon>
        <taxon>Viridiplantae</taxon>
        <taxon>Streptophyta</taxon>
        <taxon>Embryophyta</taxon>
        <taxon>Tracheophyta</taxon>
        <taxon>Spermatophyta</taxon>
        <taxon>Magnoliopsida</taxon>
        <taxon>eudicotyledons</taxon>
        <taxon>Gunneridae</taxon>
        <taxon>Pentapetalae</taxon>
        <taxon>rosids</taxon>
        <taxon>fabids</taxon>
        <taxon>Fabales</taxon>
        <taxon>Fabaceae</taxon>
        <taxon>Papilionoideae</taxon>
        <taxon>50 kb inversion clade</taxon>
        <taxon>dalbergioids sensu lato</taxon>
        <taxon>Dalbergieae</taxon>
        <taxon>Pterocarpus clade</taxon>
        <taxon>Stylosanthes</taxon>
    </lineage>
</organism>
<dbReference type="EMBL" id="JASCZI010211562">
    <property type="protein sequence ID" value="MED6194449.1"/>
    <property type="molecule type" value="Genomic_DNA"/>
</dbReference>
<comment type="caution">
    <text evidence="2">The sequence shown here is derived from an EMBL/GenBank/DDBJ whole genome shotgun (WGS) entry which is preliminary data.</text>
</comment>
<name>A0ABU6X8L5_9FABA</name>
<evidence type="ECO:0000256" key="1">
    <source>
        <dbReference type="SAM" id="MobiDB-lite"/>
    </source>
</evidence>